<name>A0ABW2C8Y6_9PSEU</name>
<proteinExistence type="predicted"/>
<keyword evidence="2" id="KW-1185">Reference proteome</keyword>
<reference evidence="2" key="1">
    <citation type="journal article" date="2019" name="Int. J. Syst. Evol. Microbiol.">
        <title>The Global Catalogue of Microorganisms (GCM) 10K type strain sequencing project: providing services to taxonomists for standard genome sequencing and annotation.</title>
        <authorList>
            <consortium name="The Broad Institute Genomics Platform"/>
            <consortium name="The Broad Institute Genome Sequencing Center for Infectious Disease"/>
            <person name="Wu L."/>
            <person name="Ma J."/>
        </authorList>
    </citation>
    <scope>NUCLEOTIDE SEQUENCE [LARGE SCALE GENOMIC DNA]</scope>
    <source>
        <strain evidence="2">KCTC 32255</strain>
    </source>
</reference>
<evidence type="ECO:0000313" key="1">
    <source>
        <dbReference type="EMBL" id="MFC6871162.1"/>
    </source>
</evidence>
<protein>
    <submittedName>
        <fullName evidence="1">Uncharacterized protein</fullName>
    </submittedName>
</protein>
<dbReference type="Proteomes" id="UP001596337">
    <property type="component" value="Unassembled WGS sequence"/>
</dbReference>
<dbReference type="EMBL" id="JBHSXX010000001">
    <property type="protein sequence ID" value="MFC6871162.1"/>
    <property type="molecule type" value="Genomic_DNA"/>
</dbReference>
<sequence length="70" mass="7886">MHESTEAHSFCRDAIERAEARERELYTRLIKLAEHVGCLAQFVSEGRAIGGDELDDLVHNMSSIVRGDSR</sequence>
<gene>
    <name evidence="1" type="ORF">ACFQGD_28970</name>
</gene>
<accession>A0ABW2C8Y6</accession>
<dbReference type="RefSeq" id="WP_345400170.1">
    <property type="nucleotide sequence ID" value="NZ_BAABLA010000097.1"/>
</dbReference>
<evidence type="ECO:0000313" key="2">
    <source>
        <dbReference type="Proteomes" id="UP001596337"/>
    </source>
</evidence>
<comment type="caution">
    <text evidence="1">The sequence shown here is derived from an EMBL/GenBank/DDBJ whole genome shotgun (WGS) entry which is preliminary data.</text>
</comment>
<organism evidence="1 2">
    <name type="scientific">Haloechinothrix salitolerans</name>
    <dbReference type="NCBI Taxonomy" id="926830"/>
    <lineage>
        <taxon>Bacteria</taxon>
        <taxon>Bacillati</taxon>
        <taxon>Actinomycetota</taxon>
        <taxon>Actinomycetes</taxon>
        <taxon>Pseudonocardiales</taxon>
        <taxon>Pseudonocardiaceae</taxon>
        <taxon>Haloechinothrix</taxon>
    </lineage>
</organism>